<name>A0ABV8CCK3_9GAMM</name>
<dbReference type="InterPro" id="IPR011990">
    <property type="entry name" value="TPR-like_helical_dom_sf"/>
</dbReference>
<dbReference type="PANTHER" id="PTHR44858:SF1">
    <property type="entry name" value="UDP-N-ACETYLGLUCOSAMINE--PEPTIDE N-ACETYLGLUCOSAMINYLTRANSFERASE SPINDLY-RELATED"/>
    <property type="match status" value="1"/>
</dbReference>
<evidence type="ECO:0000256" key="1">
    <source>
        <dbReference type="ARBA" id="ARBA00022737"/>
    </source>
</evidence>
<dbReference type="PANTHER" id="PTHR44858">
    <property type="entry name" value="TETRATRICOPEPTIDE REPEAT PROTEIN 6"/>
    <property type="match status" value="1"/>
</dbReference>
<keyword evidence="4" id="KW-1185">Reference proteome</keyword>
<dbReference type="RefSeq" id="WP_382340246.1">
    <property type="nucleotide sequence ID" value="NZ_JBHSAB010000001.1"/>
</dbReference>
<dbReference type="InterPro" id="IPR019734">
    <property type="entry name" value="TPR_rpt"/>
</dbReference>
<dbReference type="InterPro" id="IPR050498">
    <property type="entry name" value="Ycf3"/>
</dbReference>
<dbReference type="Pfam" id="PF13181">
    <property type="entry name" value="TPR_8"/>
    <property type="match status" value="1"/>
</dbReference>
<evidence type="ECO:0000256" key="2">
    <source>
        <dbReference type="ARBA" id="ARBA00022803"/>
    </source>
</evidence>
<gene>
    <name evidence="3" type="ORF">ACFORL_01080</name>
</gene>
<keyword evidence="1" id="KW-0677">Repeat</keyword>
<sequence length="376" mass="43295">MVTNQSKSNNDGSIELQKLFYKANLFFKTHQLNAALKILLDLHCSLAKEQKKTNKRREKQCQRDIVDICFLLGRIYLSLKEYDTASSYFNYVSKRQSLSTPSRLLEYSPDDAYFYRAQALYGMGNYKEAIQDCVQISEHKNSADLFLLKARLYFQNHQYNLANYFCDKMLILDPASIEANFLKAEVACELYKNDHSDNPLTTVLALLDKVVKVNPEFKPALYLRAEIFFQQQEFQKAIRDLNAIEPKCFKTRFLRMYAYAALGNLPASLLDCDALMELQPDNQDLHRHFNNLTNALKDEGYELNILSLGYKYLQQNDFPATQECLNLVTSTRKDIVERKTELSTKMTQVLAHTLFALKPGLQSAEDPKPGGCVRGF</sequence>
<dbReference type="EMBL" id="JBHSAB010000001">
    <property type="protein sequence ID" value="MFC3907672.1"/>
    <property type="molecule type" value="Genomic_DNA"/>
</dbReference>
<keyword evidence="2" id="KW-0802">TPR repeat</keyword>
<dbReference type="Pfam" id="PF13432">
    <property type="entry name" value="TPR_16"/>
    <property type="match status" value="1"/>
</dbReference>
<dbReference type="SMART" id="SM00028">
    <property type="entry name" value="TPR"/>
    <property type="match status" value="4"/>
</dbReference>
<evidence type="ECO:0000313" key="4">
    <source>
        <dbReference type="Proteomes" id="UP001595758"/>
    </source>
</evidence>
<dbReference type="Proteomes" id="UP001595758">
    <property type="component" value="Unassembled WGS sequence"/>
</dbReference>
<dbReference type="Gene3D" id="1.25.40.10">
    <property type="entry name" value="Tetratricopeptide repeat domain"/>
    <property type="match status" value="2"/>
</dbReference>
<evidence type="ECO:0000313" key="3">
    <source>
        <dbReference type="EMBL" id="MFC3907672.1"/>
    </source>
</evidence>
<proteinExistence type="predicted"/>
<comment type="caution">
    <text evidence="3">The sequence shown here is derived from an EMBL/GenBank/DDBJ whole genome shotgun (WGS) entry which is preliminary data.</text>
</comment>
<organism evidence="3 4">
    <name type="scientific">Legionella dresdenensis</name>
    <dbReference type="NCBI Taxonomy" id="450200"/>
    <lineage>
        <taxon>Bacteria</taxon>
        <taxon>Pseudomonadati</taxon>
        <taxon>Pseudomonadota</taxon>
        <taxon>Gammaproteobacteria</taxon>
        <taxon>Legionellales</taxon>
        <taxon>Legionellaceae</taxon>
        <taxon>Legionella</taxon>
    </lineage>
</organism>
<dbReference type="SUPFAM" id="SSF48452">
    <property type="entry name" value="TPR-like"/>
    <property type="match status" value="3"/>
</dbReference>
<accession>A0ABV8CCK3</accession>
<protein>
    <submittedName>
        <fullName evidence="3">Tetratricopeptide repeat protein</fullName>
    </submittedName>
</protein>
<reference evidence="4" key="1">
    <citation type="journal article" date="2019" name="Int. J. Syst. Evol. Microbiol.">
        <title>The Global Catalogue of Microorganisms (GCM) 10K type strain sequencing project: providing services to taxonomists for standard genome sequencing and annotation.</title>
        <authorList>
            <consortium name="The Broad Institute Genomics Platform"/>
            <consortium name="The Broad Institute Genome Sequencing Center for Infectious Disease"/>
            <person name="Wu L."/>
            <person name="Ma J."/>
        </authorList>
    </citation>
    <scope>NUCLEOTIDE SEQUENCE [LARGE SCALE GENOMIC DNA]</scope>
    <source>
        <strain evidence="4">CCUG 59858</strain>
    </source>
</reference>